<dbReference type="AlphaFoldDB" id="A0A5C4MZ83"/>
<dbReference type="Gene3D" id="3.90.1300.10">
    <property type="entry name" value="Amidase signature (AS) domain"/>
    <property type="match status" value="1"/>
</dbReference>
<feature type="domain" description="Amidase" evidence="1">
    <location>
        <begin position="24"/>
        <end position="428"/>
    </location>
</feature>
<dbReference type="Pfam" id="PF01425">
    <property type="entry name" value="Amidase"/>
    <property type="match status" value="1"/>
</dbReference>
<accession>A0A5C4MZ83</accession>
<comment type="caution">
    <text evidence="2">The sequence shown here is derived from an EMBL/GenBank/DDBJ whole genome shotgun (WGS) entry which is preliminary data.</text>
</comment>
<keyword evidence="3" id="KW-1185">Reference proteome</keyword>
<dbReference type="SUPFAM" id="SSF75304">
    <property type="entry name" value="Amidase signature (AS) enzymes"/>
    <property type="match status" value="1"/>
</dbReference>
<dbReference type="InterPro" id="IPR000120">
    <property type="entry name" value="Amidase"/>
</dbReference>
<dbReference type="EMBL" id="VDFU01000009">
    <property type="protein sequence ID" value="TNC49801.1"/>
    <property type="molecule type" value="Genomic_DNA"/>
</dbReference>
<sequence>MDWRTTTAADLGRAIAAGQADPVEVTDAFLDAAERHELCGRIYARLAPDRARAEARAARDRARSGLLRGPLDGVPLSWKDLFDSAGIRTEAGTALLAGRTPERDAGVLRTATLAGTVCLGKTHMTEFAFSGLGLNPVTATPPNRYDPDRLAGGSSSGAAASVAYGLAAGAVGSDTGGSIRLPSAWNDLVGFKPAHGSLPLDGVVPLIPSFDTIGPLARSVEDAALIWQVMGGPRVDLSGADLAGVRIGLLRTVVGDDLDPEPAQALEDGMERMARAGAQVTDLELPDLPLAYDLGSALYAAEAWACWRERIEGSEDKVFAPVLARISSGRDILAADWIAGTADLQRLRLRAWEAMAGFDAVLCATAPILPPLAAAMTADHDLFRVTNLKALRNTRMANLLGLTSISVPAGRLSCGLLLSALPGREGRMLRLAQATLRNLA</sequence>
<dbReference type="PANTHER" id="PTHR11895:SF176">
    <property type="entry name" value="AMIDASE AMID-RELATED"/>
    <property type="match status" value="1"/>
</dbReference>
<proteinExistence type="predicted"/>
<gene>
    <name evidence="2" type="ORF">FHG66_09805</name>
</gene>
<evidence type="ECO:0000259" key="1">
    <source>
        <dbReference type="Pfam" id="PF01425"/>
    </source>
</evidence>
<dbReference type="PANTHER" id="PTHR11895">
    <property type="entry name" value="TRANSAMIDASE"/>
    <property type="match status" value="1"/>
</dbReference>
<protein>
    <submittedName>
        <fullName evidence="2">Amidase</fullName>
    </submittedName>
</protein>
<reference evidence="2 3" key="1">
    <citation type="submission" date="2019-06" db="EMBL/GenBank/DDBJ databases">
        <title>YIM 131921 draft genome.</title>
        <authorList>
            <person name="Jiang L."/>
        </authorList>
    </citation>
    <scope>NUCLEOTIDE SEQUENCE [LARGE SCALE GENOMIC DNA]</scope>
    <source>
        <strain evidence="2 3">YIM 131921</strain>
    </source>
</reference>
<evidence type="ECO:0000313" key="3">
    <source>
        <dbReference type="Proteomes" id="UP000305887"/>
    </source>
</evidence>
<dbReference type="InterPro" id="IPR036928">
    <property type="entry name" value="AS_sf"/>
</dbReference>
<dbReference type="Proteomes" id="UP000305887">
    <property type="component" value="Unassembled WGS sequence"/>
</dbReference>
<dbReference type="GO" id="GO:0003824">
    <property type="term" value="F:catalytic activity"/>
    <property type="evidence" value="ECO:0007669"/>
    <property type="project" value="InterPro"/>
</dbReference>
<evidence type="ECO:0000313" key="2">
    <source>
        <dbReference type="EMBL" id="TNC49801.1"/>
    </source>
</evidence>
<dbReference type="InterPro" id="IPR020556">
    <property type="entry name" value="Amidase_CS"/>
</dbReference>
<dbReference type="InterPro" id="IPR023631">
    <property type="entry name" value="Amidase_dom"/>
</dbReference>
<dbReference type="PROSITE" id="PS00571">
    <property type="entry name" value="AMIDASES"/>
    <property type="match status" value="1"/>
</dbReference>
<name>A0A5C4MZ83_9RHOB</name>
<dbReference type="RefSeq" id="WP_139076577.1">
    <property type="nucleotide sequence ID" value="NZ_VDFU01000009.1"/>
</dbReference>
<dbReference type="OrthoDB" id="9811471at2"/>
<organism evidence="2 3">
    <name type="scientific">Rubellimicrobium rubrum</name>
    <dbReference type="NCBI Taxonomy" id="2585369"/>
    <lineage>
        <taxon>Bacteria</taxon>
        <taxon>Pseudomonadati</taxon>
        <taxon>Pseudomonadota</taxon>
        <taxon>Alphaproteobacteria</taxon>
        <taxon>Rhodobacterales</taxon>
        <taxon>Roseobacteraceae</taxon>
        <taxon>Rubellimicrobium</taxon>
    </lineage>
</organism>